<proteinExistence type="predicted"/>
<dbReference type="RefSeq" id="WP_204747632.1">
    <property type="nucleotide sequence ID" value="NZ_CP069188.1"/>
</dbReference>
<evidence type="ECO:0000313" key="3">
    <source>
        <dbReference type="Proteomes" id="UP000637819"/>
    </source>
</evidence>
<sequence length="358" mass="38180">MTSINVNGVKISPQDLSLIVPTEVDHGRLFNHDGTSAITLHDGTETTVAGIYVWDNDNRTWRGLKTNADVLDGKHASDFALDEDLVTHIGDSNNPHGLSVEDIGAIPDQTGVIFKNHLHFDPATQDELDTHIGDSDNPHGITASGVGAIEDAANTVDENHLSFDPATQSELDAHEDASNPHTGSASQTDLTNHTGDTSNPHGVTHSQLSGVGSSDHHEKTRVEMGRFTISATGNISVNVGFRPTRVEFHGSTITGDNVDRAGPLNGNGADNYSGHFHGYAKDDGTEHVVHSGLSGNSVNATSHYSSTSRCVAIRWANQDGGKLGMTDATMNSWDADGFTVNVTSAFRNVVVHYTAYRD</sequence>
<feature type="region of interest" description="Disordered" evidence="1">
    <location>
        <begin position="171"/>
        <end position="219"/>
    </location>
</feature>
<dbReference type="OrthoDB" id="347946at2157"/>
<evidence type="ECO:0008006" key="4">
    <source>
        <dbReference type="Google" id="ProtNLM"/>
    </source>
</evidence>
<reference evidence="2 3" key="1">
    <citation type="submission" date="2021-01" db="EMBL/GenBank/DDBJ databases">
        <title>Genome Sequence and Methylation Pattern of Haloterrigena salifodinae BOL5-1, An Extremely Halophilic Archaeon from a Bolivian Salt Mine.</title>
        <authorList>
            <person name="DasSarma P."/>
            <person name="Anton B.P."/>
            <person name="DasSarma S.L."/>
            <person name="von Ehrenheim H.A.L."/>
            <person name="Martinez F.L."/>
            <person name="Guzman D."/>
            <person name="Roberts R.J."/>
            <person name="DasSarma S."/>
        </authorList>
    </citation>
    <scope>NUCLEOTIDE SEQUENCE [LARGE SCALE GENOMIC DNA]</scope>
    <source>
        <strain evidence="2 3">BOL5-1</strain>
    </source>
</reference>
<evidence type="ECO:0000256" key="1">
    <source>
        <dbReference type="SAM" id="MobiDB-lite"/>
    </source>
</evidence>
<dbReference type="AlphaFoldDB" id="A0A8T8DZR2"/>
<dbReference type="Proteomes" id="UP000637819">
    <property type="component" value="Chromosome"/>
</dbReference>
<accession>A0A8T8DZR2</accession>
<dbReference type="KEGG" id="hsal:JMJ58_19225"/>
<gene>
    <name evidence="2" type="ORF">JMJ58_19225</name>
</gene>
<protein>
    <recommendedName>
        <fullName evidence="4">Tail fiber protein</fullName>
    </recommendedName>
</protein>
<dbReference type="GeneID" id="62877303"/>
<evidence type="ECO:0000313" key="2">
    <source>
        <dbReference type="EMBL" id="QRV15015.1"/>
    </source>
</evidence>
<feature type="compositionally biased region" description="Polar residues" evidence="1">
    <location>
        <begin position="179"/>
        <end position="212"/>
    </location>
</feature>
<keyword evidence="3" id="KW-1185">Reference proteome</keyword>
<name>A0A8T8DZR2_9EURY</name>
<organism evidence="2 3">
    <name type="scientific">Haloterrigena salifodinae</name>
    <dbReference type="NCBI Taxonomy" id="2675099"/>
    <lineage>
        <taxon>Archaea</taxon>
        <taxon>Methanobacteriati</taxon>
        <taxon>Methanobacteriota</taxon>
        <taxon>Stenosarchaea group</taxon>
        <taxon>Halobacteria</taxon>
        <taxon>Halobacteriales</taxon>
        <taxon>Natrialbaceae</taxon>
        <taxon>Haloterrigena</taxon>
    </lineage>
</organism>
<dbReference type="EMBL" id="CP069188">
    <property type="protein sequence ID" value="QRV15015.1"/>
    <property type="molecule type" value="Genomic_DNA"/>
</dbReference>